<dbReference type="InterPro" id="IPR050249">
    <property type="entry name" value="Pseudomonas-type_ThrB"/>
</dbReference>
<dbReference type="EMBL" id="CP072011">
    <property type="protein sequence ID" value="QTH16434.1"/>
    <property type="molecule type" value="Genomic_DNA"/>
</dbReference>
<sequence>MKTQTNAPNDHVLTAAVPQASDEQAQAVALEQFGLRCQAQLLAGERDLNFHLRCQDGRQFLLKVSNSAEDVNVTDFQNKALLHVQRTDPTLPVSRVYPNQSGTYQIPVELGGQQVLVRLLSFVEGVQLNKIEAPSQVLRENLGVHLARLGIALRGFFHPAAGHELLWDIKHCSRMGSLLDLIPDLEDRSLVARFLENFETYALPRLQGLRAQVIHNDLNFHNVIVERDCPENIRTILDFGDMVHAPLINDLAVGASYQLGAGEHVLSQALPFISAYNSVCPLEEVEQEILFDLIAARMVMTVAITNWRATMYPENRAYILRNAPSAWVGLRGFSNIPRGLAQEQIARICSMEAMA</sequence>
<evidence type="ECO:0000259" key="9">
    <source>
        <dbReference type="Pfam" id="PF01636"/>
    </source>
</evidence>
<evidence type="ECO:0000313" key="11">
    <source>
        <dbReference type="Proteomes" id="UP000663914"/>
    </source>
</evidence>
<dbReference type="GO" id="GO:0005737">
    <property type="term" value="C:cytoplasm"/>
    <property type="evidence" value="ECO:0007669"/>
    <property type="project" value="UniProtKB-SubCell"/>
</dbReference>
<evidence type="ECO:0000256" key="2">
    <source>
        <dbReference type="ARBA" id="ARBA00022490"/>
    </source>
</evidence>
<dbReference type="InterPro" id="IPR002575">
    <property type="entry name" value="Aminoglycoside_PTrfase"/>
</dbReference>
<comment type="function">
    <text evidence="6">Catalyzes the GTP-dependent phosphorylation of 5-hydroxy-L-lysine.</text>
</comment>
<dbReference type="Proteomes" id="UP000663914">
    <property type="component" value="Chromosome"/>
</dbReference>
<evidence type="ECO:0000256" key="7">
    <source>
        <dbReference type="ARBA" id="ARBA00038873"/>
    </source>
</evidence>
<dbReference type="AlphaFoldDB" id="A0A8B6UX07"/>
<dbReference type="GO" id="GO:0047992">
    <property type="term" value="F:hydroxylysine kinase activity"/>
    <property type="evidence" value="ECO:0007669"/>
    <property type="project" value="UniProtKB-EC"/>
</dbReference>
<feature type="domain" description="Aminoglycoside phosphotransferase" evidence="9">
    <location>
        <begin position="41"/>
        <end position="257"/>
    </location>
</feature>
<dbReference type="PANTHER" id="PTHR21064">
    <property type="entry name" value="AMINOGLYCOSIDE PHOSPHOTRANSFERASE DOMAIN-CONTAINING PROTEIN-RELATED"/>
    <property type="match status" value="1"/>
</dbReference>
<evidence type="ECO:0000256" key="4">
    <source>
        <dbReference type="ARBA" id="ARBA00022777"/>
    </source>
</evidence>
<gene>
    <name evidence="10" type="ORF">C4C32_11230</name>
</gene>
<comment type="subcellular location">
    <subcellularLocation>
        <location evidence="1">Cytoplasm</location>
    </subcellularLocation>
</comment>
<dbReference type="RefSeq" id="WP_208555560.1">
    <property type="nucleotide sequence ID" value="NZ_CP072011.1"/>
</dbReference>
<dbReference type="InterPro" id="IPR011009">
    <property type="entry name" value="Kinase-like_dom_sf"/>
</dbReference>
<evidence type="ECO:0000313" key="10">
    <source>
        <dbReference type="EMBL" id="QTH16434.1"/>
    </source>
</evidence>
<evidence type="ECO:0000256" key="3">
    <source>
        <dbReference type="ARBA" id="ARBA00022679"/>
    </source>
</evidence>
<dbReference type="EC" id="2.7.1.81" evidence="7"/>
<reference evidence="10" key="1">
    <citation type="book" date="2019" name="MICROBIAL BIOTECHNOLOGY" publisher="Unknown Publisher">
        <title>Optimization of recombineering for directed mutagenesis of bacteria Pseudomonas corrugata 3'.</title>
        <authorList>
            <person name="Buinitskaja S.V."/>
            <person name="Pilipenok N."/>
            <person name="Valentovich L.N."/>
        </authorList>
    </citation>
    <scope>NUCLEOTIDE SEQUENCE</scope>
    <source>
        <strain evidence="10">3prime</strain>
    </source>
</reference>
<comment type="catalytic activity">
    <reaction evidence="5">
        <text>(5R)-5-hydroxy-L-lysine + GTP = (5R)-5-phosphooxy-L-lysine + GDP + H(+)</text>
        <dbReference type="Rhea" id="RHEA:19049"/>
        <dbReference type="ChEBI" id="CHEBI:15378"/>
        <dbReference type="ChEBI" id="CHEBI:37565"/>
        <dbReference type="ChEBI" id="CHEBI:57882"/>
        <dbReference type="ChEBI" id="CHEBI:58189"/>
        <dbReference type="ChEBI" id="CHEBI:58357"/>
        <dbReference type="EC" id="2.7.1.81"/>
    </reaction>
</comment>
<dbReference type="Pfam" id="PF01636">
    <property type="entry name" value="APH"/>
    <property type="match status" value="1"/>
</dbReference>
<reference evidence="10" key="2">
    <citation type="submission" date="2021-03" db="EMBL/GenBank/DDBJ databases">
        <authorList>
            <person name="Valentovich L.N."/>
            <person name="Akhremchuk A.E."/>
            <person name="Miamin V.E."/>
        </authorList>
    </citation>
    <scope>NUCLEOTIDE SEQUENCE</scope>
    <source>
        <strain evidence="10">3prime</strain>
    </source>
</reference>
<dbReference type="SUPFAM" id="SSF56112">
    <property type="entry name" value="Protein kinase-like (PK-like)"/>
    <property type="match status" value="1"/>
</dbReference>
<proteinExistence type="predicted"/>
<keyword evidence="3 10" id="KW-0808">Transferase</keyword>
<evidence type="ECO:0000256" key="6">
    <source>
        <dbReference type="ARBA" id="ARBA00037368"/>
    </source>
</evidence>
<accession>A0A8B6UX07</accession>
<evidence type="ECO:0000256" key="5">
    <source>
        <dbReference type="ARBA" id="ARBA00036820"/>
    </source>
</evidence>
<evidence type="ECO:0000256" key="1">
    <source>
        <dbReference type="ARBA" id="ARBA00004496"/>
    </source>
</evidence>
<keyword evidence="2" id="KW-0963">Cytoplasm</keyword>
<protein>
    <recommendedName>
        <fullName evidence="8">Hydroxylysine kinase</fullName>
        <ecNumber evidence="7">2.7.1.81</ecNumber>
    </recommendedName>
</protein>
<keyword evidence="4" id="KW-0418">Kinase</keyword>
<name>A0A8B6UX07_9PSED</name>
<organism evidence="10 11">
    <name type="scientific">Pseudomonas corrugata</name>
    <dbReference type="NCBI Taxonomy" id="47879"/>
    <lineage>
        <taxon>Bacteria</taxon>
        <taxon>Pseudomonadati</taxon>
        <taxon>Pseudomonadota</taxon>
        <taxon>Gammaproteobacteria</taxon>
        <taxon>Pseudomonadales</taxon>
        <taxon>Pseudomonadaceae</taxon>
        <taxon>Pseudomonas</taxon>
    </lineage>
</organism>
<evidence type="ECO:0000256" key="8">
    <source>
        <dbReference type="ARBA" id="ARBA00040505"/>
    </source>
</evidence>
<dbReference type="PANTHER" id="PTHR21064:SF1">
    <property type="entry name" value="HYDROXYLYSINE KINASE"/>
    <property type="match status" value="1"/>
</dbReference>
<dbReference type="Gene3D" id="3.90.1200.10">
    <property type="match status" value="1"/>
</dbReference>